<dbReference type="PROSITE" id="PS50893">
    <property type="entry name" value="ABC_TRANSPORTER_2"/>
    <property type="match status" value="1"/>
</dbReference>
<keyword evidence="9 13" id="KW-0472">Membrane</keyword>
<dbReference type="Pfam" id="PF00664">
    <property type="entry name" value="ABC_membrane"/>
    <property type="match status" value="1"/>
</dbReference>
<feature type="domain" description="ABC transmembrane type-1" evidence="15">
    <location>
        <begin position="16"/>
        <end position="305"/>
    </location>
</feature>
<dbReference type="EMBL" id="JXQQ01000048">
    <property type="protein sequence ID" value="KIQ28439.1"/>
    <property type="molecule type" value="Genomic_DNA"/>
</dbReference>
<dbReference type="InterPro" id="IPR003593">
    <property type="entry name" value="AAA+_ATPase"/>
</dbReference>
<comment type="caution">
    <text evidence="16">The sequence shown here is derived from an EMBL/GenBank/DDBJ whole genome shotgun (WGS) entry which is preliminary data.</text>
</comment>
<evidence type="ECO:0000259" key="15">
    <source>
        <dbReference type="PROSITE" id="PS50929"/>
    </source>
</evidence>
<evidence type="ECO:0000256" key="11">
    <source>
        <dbReference type="ARBA" id="ARBA00061173"/>
    </source>
</evidence>
<reference evidence="16 17" key="1">
    <citation type="submission" date="2014-12" db="EMBL/GenBank/DDBJ databases">
        <title>16Stimator: statistical estimation of ribosomal gene copy numbers from draft genome assemblies.</title>
        <authorList>
            <person name="Perisin M.A."/>
            <person name="Vetter M."/>
            <person name="Gilbert J.A."/>
            <person name="Bergelson J."/>
        </authorList>
    </citation>
    <scope>NUCLEOTIDE SEQUENCE [LARGE SCALE GENOMIC DNA]</scope>
    <source>
        <strain evidence="16 17">MEDvA23</strain>
    </source>
</reference>
<evidence type="ECO:0000256" key="6">
    <source>
        <dbReference type="ARBA" id="ARBA00022741"/>
    </source>
</evidence>
<evidence type="ECO:0000313" key="16">
    <source>
        <dbReference type="EMBL" id="KIQ28439.1"/>
    </source>
</evidence>
<evidence type="ECO:0000259" key="14">
    <source>
        <dbReference type="PROSITE" id="PS50893"/>
    </source>
</evidence>
<dbReference type="CDD" id="cd07346">
    <property type="entry name" value="ABC_6TM_exporters"/>
    <property type="match status" value="1"/>
</dbReference>
<dbReference type="PANTHER" id="PTHR43394:SF1">
    <property type="entry name" value="ATP-BINDING CASSETTE SUB-FAMILY B MEMBER 10, MITOCHONDRIAL"/>
    <property type="match status" value="1"/>
</dbReference>
<dbReference type="FunFam" id="3.40.50.300:FF:000299">
    <property type="entry name" value="ABC transporter ATP-binding protein/permease"/>
    <property type="match status" value="1"/>
</dbReference>
<dbReference type="InterPro" id="IPR027417">
    <property type="entry name" value="P-loop_NTPase"/>
</dbReference>
<name>A0A0D0MC67_VARPD</name>
<dbReference type="GO" id="GO:0031640">
    <property type="term" value="P:killing of cells of another organism"/>
    <property type="evidence" value="ECO:0007669"/>
    <property type="project" value="UniProtKB-KW"/>
</dbReference>
<evidence type="ECO:0000256" key="1">
    <source>
        <dbReference type="ARBA" id="ARBA00004651"/>
    </source>
</evidence>
<comment type="function">
    <text evidence="10">Involved in the export of calmodulin-sensitive adenylate cyclase-hemolysin (cyclolysin).</text>
</comment>
<feature type="transmembrane region" description="Helical" evidence="13">
    <location>
        <begin position="245"/>
        <end position="270"/>
    </location>
</feature>
<feature type="domain" description="ABC transporter" evidence="14">
    <location>
        <begin position="337"/>
        <end position="574"/>
    </location>
</feature>
<keyword evidence="5" id="KW-0204">Cytolysis</keyword>
<keyword evidence="2" id="KW-0813">Transport</keyword>
<dbReference type="SMART" id="SM00382">
    <property type="entry name" value="AAA"/>
    <property type="match status" value="1"/>
</dbReference>
<evidence type="ECO:0000256" key="10">
    <source>
        <dbReference type="ARBA" id="ARBA00055355"/>
    </source>
</evidence>
<dbReference type="InterPro" id="IPR036640">
    <property type="entry name" value="ABC1_TM_sf"/>
</dbReference>
<keyword evidence="3" id="KW-1003">Cell membrane</keyword>
<gene>
    <name evidence="16" type="ORF">RT97_20585</name>
</gene>
<dbReference type="PROSITE" id="PS50929">
    <property type="entry name" value="ABC_TM1F"/>
    <property type="match status" value="1"/>
</dbReference>
<evidence type="ECO:0000256" key="12">
    <source>
        <dbReference type="ARBA" id="ARBA00072252"/>
    </source>
</evidence>
<dbReference type="Gene3D" id="1.20.1560.10">
    <property type="entry name" value="ABC transporter type 1, transmembrane domain"/>
    <property type="match status" value="1"/>
</dbReference>
<evidence type="ECO:0000313" key="17">
    <source>
        <dbReference type="Proteomes" id="UP000032067"/>
    </source>
</evidence>
<dbReference type="AlphaFoldDB" id="A0A0D0MC67"/>
<evidence type="ECO:0000256" key="5">
    <source>
        <dbReference type="ARBA" id="ARBA00022735"/>
    </source>
</evidence>
<dbReference type="InterPro" id="IPR003439">
    <property type="entry name" value="ABC_transporter-like_ATP-bd"/>
</dbReference>
<dbReference type="InterPro" id="IPR011527">
    <property type="entry name" value="ABC1_TM_dom"/>
</dbReference>
<evidence type="ECO:0000256" key="4">
    <source>
        <dbReference type="ARBA" id="ARBA00022692"/>
    </source>
</evidence>
<evidence type="ECO:0000256" key="13">
    <source>
        <dbReference type="SAM" id="Phobius"/>
    </source>
</evidence>
<evidence type="ECO:0000256" key="7">
    <source>
        <dbReference type="ARBA" id="ARBA00022840"/>
    </source>
</evidence>
<proteinExistence type="inferred from homology"/>
<dbReference type="SUPFAM" id="SSF52540">
    <property type="entry name" value="P-loop containing nucleoside triphosphate hydrolases"/>
    <property type="match status" value="1"/>
</dbReference>
<dbReference type="Proteomes" id="UP000032067">
    <property type="component" value="Unassembled WGS sequence"/>
</dbReference>
<dbReference type="InterPro" id="IPR039421">
    <property type="entry name" value="Type_1_exporter"/>
</dbReference>
<comment type="subcellular location">
    <subcellularLocation>
        <location evidence="1">Cell membrane</location>
        <topology evidence="1">Multi-pass membrane protein</topology>
    </subcellularLocation>
</comment>
<keyword evidence="7 16" id="KW-0067">ATP-binding</keyword>
<dbReference type="PROSITE" id="PS00211">
    <property type="entry name" value="ABC_TRANSPORTER_1"/>
    <property type="match status" value="1"/>
</dbReference>
<dbReference type="Pfam" id="PF00005">
    <property type="entry name" value="ABC_tran"/>
    <property type="match status" value="1"/>
</dbReference>
<evidence type="ECO:0000256" key="9">
    <source>
        <dbReference type="ARBA" id="ARBA00023136"/>
    </source>
</evidence>
<dbReference type="SUPFAM" id="SSF90123">
    <property type="entry name" value="ABC transporter transmembrane region"/>
    <property type="match status" value="1"/>
</dbReference>
<comment type="similarity">
    <text evidence="11">Belongs to the ABC transporter superfamily. Cyclolysin exporter (TC 3.A.1.109.2) family.</text>
</comment>
<dbReference type="OrthoDB" id="8554730at2"/>
<feature type="transmembrane region" description="Helical" evidence="13">
    <location>
        <begin position="133"/>
        <end position="154"/>
    </location>
</feature>
<protein>
    <recommendedName>
        <fullName evidence="12">Cyclolysin secretion/processing ATP-binding protein CyaB</fullName>
    </recommendedName>
</protein>
<accession>A0A0D0MC67</accession>
<keyword evidence="5" id="KW-0354">Hemolysis</keyword>
<dbReference type="GO" id="GO:0016887">
    <property type="term" value="F:ATP hydrolysis activity"/>
    <property type="evidence" value="ECO:0007669"/>
    <property type="project" value="InterPro"/>
</dbReference>
<organism evidence="16 17">
    <name type="scientific">Variovorax paradoxus</name>
    <dbReference type="NCBI Taxonomy" id="34073"/>
    <lineage>
        <taxon>Bacteria</taxon>
        <taxon>Pseudomonadati</taxon>
        <taxon>Pseudomonadota</taxon>
        <taxon>Betaproteobacteria</taxon>
        <taxon>Burkholderiales</taxon>
        <taxon>Comamonadaceae</taxon>
        <taxon>Variovorax</taxon>
    </lineage>
</organism>
<dbReference type="Gene3D" id="3.40.50.300">
    <property type="entry name" value="P-loop containing nucleotide triphosphate hydrolases"/>
    <property type="match status" value="1"/>
</dbReference>
<evidence type="ECO:0000256" key="2">
    <source>
        <dbReference type="ARBA" id="ARBA00022448"/>
    </source>
</evidence>
<dbReference type="GO" id="GO:0005886">
    <property type="term" value="C:plasma membrane"/>
    <property type="evidence" value="ECO:0007669"/>
    <property type="project" value="UniProtKB-SubCell"/>
</dbReference>
<dbReference type="GO" id="GO:0015421">
    <property type="term" value="F:ABC-type oligopeptide transporter activity"/>
    <property type="evidence" value="ECO:0007669"/>
    <property type="project" value="TreeGrafter"/>
</dbReference>
<dbReference type="GO" id="GO:0005524">
    <property type="term" value="F:ATP binding"/>
    <property type="evidence" value="ECO:0007669"/>
    <property type="project" value="UniProtKB-KW"/>
</dbReference>
<keyword evidence="4 13" id="KW-0812">Transmembrane</keyword>
<keyword evidence="8 13" id="KW-1133">Transmembrane helix</keyword>
<dbReference type="RefSeq" id="WP_042580676.1">
    <property type="nucleotide sequence ID" value="NZ_JXQQ01000048.1"/>
</dbReference>
<evidence type="ECO:0000256" key="8">
    <source>
        <dbReference type="ARBA" id="ARBA00022989"/>
    </source>
</evidence>
<keyword evidence="6" id="KW-0547">Nucleotide-binding</keyword>
<evidence type="ECO:0000256" key="3">
    <source>
        <dbReference type="ARBA" id="ARBA00022475"/>
    </source>
</evidence>
<dbReference type="PANTHER" id="PTHR43394">
    <property type="entry name" value="ATP-DEPENDENT PERMEASE MDL1, MITOCHONDRIAL"/>
    <property type="match status" value="1"/>
</dbReference>
<feature type="transmembrane region" description="Helical" evidence="13">
    <location>
        <begin position="160"/>
        <end position="180"/>
    </location>
</feature>
<sequence>MHILWTYLRPHARLALLALLLAGISQVLALVDPIIFGKIIDRYAIHRDGKTEQELVSGVLRLLALAVGVAIASRLAKALQEYITRLVVQKFGTQIFNDGLRQLLRLKFPEFEDLRSGETLSMLQKVRADSERFINAFINTAFAAIVGIGFLVWYAVTKHWLLVPVFLIGVLVLGGLTGLLSREIKSQQRSITRETNRNSGFITESLRNIELIKSLGLTFPEIRRLQAQTTRIFALEMQKVKRIRLLSFLQGTTLSLLKLAVLFALLWLIFRDVLSTGELIAMQFISVAIFAPLQELGNIILAYREAEASLLNFEALMQKPIERRPESPISIGPVTHLRFANVSFRHKGATDNALDDVSFEAGLGDTIAFVGPSGSGKSTLVKLLVGLYTPASGEVFYNDISTRDLRYNQARRQIGFVTQETHLFAGTIRENLQLVKPDATDEEILEAMRQASCAYLAENSPEGLDTPIGERGMKLSGGEKQRLSIARALVREPRLLIFDEATSALDSLTEEQITTTVREISARSTQITILIAHRLSTIMHAGTIHVLEKGRIVESGTHAALLEGKGLYYAMWRQQIGERPVPRVPDVEPVVIAEPPGEAEPA</sequence>
<dbReference type="InterPro" id="IPR017871">
    <property type="entry name" value="ABC_transporter-like_CS"/>
</dbReference>